<sequence length="68" mass="8151">MNDHIEWLGHKNPRINPDNFAYVVGMPYKLFFKIDDDEEEQEETWLCPVCGMSWCECTDDNEVRRNEP</sequence>
<gene>
    <name evidence="1" type="ORF">CF651_22975</name>
</gene>
<comment type="caution">
    <text evidence="1">The sequence shown here is derived from an EMBL/GenBank/DDBJ whole genome shotgun (WGS) entry which is preliminary data.</text>
</comment>
<evidence type="ECO:0000313" key="1">
    <source>
        <dbReference type="EMBL" id="OXM83978.1"/>
    </source>
</evidence>
<dbReference type="AlphaFoldDB" id="A0A229UKJ7"/>
<dbReference type="EMBL" id="NMQW01000036">
    <property type="protein sequence ID" value="OXM83978.1"/>
    <property type="molecule type" value="Genomic_DNA"/>
</dbReference>
<dbReference type="Proteomes" id="UP000215509">
    <property type="component" value="Unassembled WGS sequence"/>
</dbReference>
<evidence type="ECO:0000313" key="2">
    <source>
        <dbReference type="Proteomes" id="UP000215509"/>
    </source>
</evidence>
<accession>A0A229UKJ7</accession>
<organism evidence="1 2">
    <name type="scientific">Paenibacillus rigui</name>
    <dbReference type="NCBI Taxonomy" id="554312"/>
    <lineage>
        <taxon>Bacteria</taxon>
        <taxon>Bacillati</taxon>
        <taxon>Bacillota</taxon>
        <taxon>Bacilli</taxon>
        <taxon>Bacillales</taxon>
        <taxon>Paenibacillaceae</taxon>
        <taxon>Paenibacillus</taxon>
    </lineage>
</organism>
<keyword evidence="2" id="KW-1185">Reference proteome</keyword>
<dbReference type="RefSeq" id="WP_094017224.1">
    <property type="nucleotide sequence ID" value="NZ_NMQW01000036.1"/>
</dbReference>
<protein>
    <submittedName>
        <fullName evidence="1">Uncharacterized protein</fullName>
    </submittedName>
</protein>
<reference evidence="1 2" key="1">
    <citation type="submission" date="2017-07" db="EMBL/GenBank/DDBJ databases">
        <title>Genome sequencing and assembly of Paenibacillus rigui.</title>
        <authorList>
            <person name="Mayilraj S."/>
        </authorList>
    </citation>
    <scope>NUCLEOTIDE SEQUENCE [LARGE SCALE GENOMIC DNA]</scope>
    <source>
        <strain evidence="1 2">JCM 16352</strain>
    </source>
</reference>
<proteinExistence type="predicted"/>
<dbReference type="OrthoDB" id="1822491at2"/>
<name>A0A229UKJ7_9BACL</name>